<gene>
    <name evidence="6" type="ORF">K8F61_11080</name>
</gene>
<evidence type="ECO:0000313" key="7">
    <source>
        <dbReference type="Proteomes" id="UP001199642"/>
    </source>
</evidence>
<proteinExistence type="inferred from homology"/>
<evidence type="ECO:0000313" key="6">
    <source>
        <dbReference type="EMBL" id="UGS25233.1"/>
    </source>
</evidence>
<name>A0ABY3RMY1_9MICO</name>
<dbReference type="Proteomes" id="UP001199642">
    <property type="component" value="Chromosome"/>
</dbReference>
<keyword evidence="2" id="KW-0813">Transport</keyword>
<dbReference type="PROSITE" id="PS50893">
    <property type="entry name" value="ABC_TRANSPORTER_2"/>
    <property type="match status" value="1"/>
</dbReference>
<dbReference type="InterPro" id="IPR050319">
    <property type="entry name" value="ABC_transp_ATP-bind"/>
</dbReference>
<keyword evidence="3" id="KW-0547">Nucleotide-binding</keyword>
<organism evidence="6 7">
    <name type="scientific">Microbacterium resistens</name>
    <dbReference type="NCBI Taxonomy" id="156977"/>
    <lineage>
        <taxon>Bacteria</taxon>
        <taxon>Bacillati</taxon>
        <taxon>Actinomycetota</taxon>
        <taxon>Actinomycetes</taxon>
        <taxon>Micrococcales</taxon>
        <taxon>Microbacteriaceae</taxon>
        <taxon>Microbacterium</taxon>
    </lineage>
</organism>
<dbReference type="PANTHER" id="PTHR43776">
    <property type="entry name" value="TRANSPORT ATP-BINDING PROTEIN"/>
    <property type="match status" value="1"/>
</dbReference>
<dbReference type="CDD" id="cd03257">
    <property type="entry name" value="ABC_NikE_OppD_transporters"/>
    <property type="match status" value="1"/>
</dbReference>
<dbReference type="SMART" id="SM00382">
    <property type="entry name" value="AAA"/>
    <property type="match status" value="1"/>
</dbReference>
<evidence type="ECO:0000256" key="4">
    <source>
        <dbReference type="ARBA" id="ARBA00022840"/>
    </source>
</evidence>
<dbReference type="InterPro" id="IPR017871">
    <property type="entry name" value="ABC_transporter-like_CS"/>
</dbReference>
<sequence>MSDPIGVSSILDVQDLVVRFPVGRGRVVRAVDGVSLRVGEDEALGVIGESGCGKTTTGKTIAQLGRPTSGRVLFRGEDLVTASRSRRRQLRRRIQFVFQDPQSSLNPRMTIQEIVAEPLRAFGEWRGSRSRDRVVALLEQVGLGAGALHRYPHEFSGGQRQRVGIARGLALDPDLLILDEPVSALDVSIQAQILNLLMDLRAERSLGFMMISHDLEVIRHVTDRVAVMYLGVVVEEGVTSEVLTAPAHPYTAALASATPPAGPDERRERIVLSGDVPSPLSPPSGCRFRTRCWRADALCAERRPELTPVGDGSRSVACFHPLDVLAGPAARIEAPA</sequence>
<dbReference type="InterPro" id="IPR003593">
    <property type="entry name" value="AAA+_ATPase"/>
</dbReference>
<feature type="domain" description="ABC transporter" evidence="5">
    <location>
        <begin position="11"/>
        <end position="255"/>
    </location>
</feature>
<evidence type="ECO:0000256" key="1">
    <source>
        <dbReference type="ARBA" id="ARBA00005417"/>
    </source>
</evidence>
<dbReference type="PANTHER" id="PTHR43776:SF7">
    <property type="entry name" value="D,D-DIPEPTIDE TRANSPORT ATP-BINDING PROTEIN DDPF-RELATED"/>
    <property type="match status" value="1"/>
</dbReference>
<keyword evidence="4 6" id="KW-0067">ATP-binding</keyword>
<dbReference type="Pfam" id="PF08352">
    <property type="entry name" value="oligo_HPY"/>
    <property type="match status" value="1"/>
</dbReference>
<dbReference type="Gene3D" id="3.40.50.300">
    <property type="entry name" value="P-loop containing nucleotide triphosphate hydrolases"/>
    <property type="match status" value="1"/>
</dbReference>
<evidence type="ECO:0000256" key="3">
    <source>
        <dbReference type="ARBA" id="ARBA00022741"/>
    </source>
</evidence>
<dbReference type="InterPro" id="IPR013563">
    <property type="entry name" value="Oligopep_ABC_C"/>
</dbReference>
<comment type="similarity">
    <text evidence="1">Belongs to the ABC transporter superfamily.</text>
</comment>
<dbReference type="InterPro" id="IPR003439">
    <property type="entry name" value="ABC_transporter-like_ATP-bd"/>
</dbReference>
<dbReference type="SUPFAM" id="SSF52540">
    <property type="entry name" value="P-loop containing nucleoside triphosphate hydrolases"/>
    <property type="match status" value="1"/>
</dbReference>
<protein>
    <submittedName>
        <fullName evidence="6">ATP-binding cassette domain-containing protein</fullName>
    </submittedName>
</protein>
<reference evidence="6 7" key="1">
    <citation type="submission" date="2023-01" db="EMBL/GenBank/DDBJ databases">
        <title>Characterization of estradiol degrading bacteria Microbacterium sp. MZT7 and reveal degrading genes through genome analysis.</title>
        <authorList>
            <person name="Hao P."/>
            <person name="Gao Y."/>
        </authorList>
    </citation>
    <scope>NUCLEOTIDE SEQUENCE [LARGE SCALE GENOMIC DNA]</scope>
    <source>
        <strain evidence="6 7">MZT7</strain>
    </source>
</reference>
<evidence type="ECO:0000259" key="5">
    <source>
        <dbReference type="PROSITE" id="PS50893"/>
    </source>
</evidence>
<dbReference type="NCBIfam" id="TIGR01727">
    <property type="entry name" value="oligo_HPY"/>
    <property type="match status" value="1"/>
</dbReference>
<dbReference type="Pfam" id="PF00005">
    <property type="entry name" value="ABC_tran"/>
    <property type="match status" value="1"/>
</dbReference>
<dbReference type="PROSITE" id="PS00211">
    <property type="entry name" value="ABC_TRANSPORTER_1"/>
    <property type="match status" value="1"/>
</dbReference>
<accession>A0ABY3RMY1</accession>
<dbReference type="GO" id="GO:0005524">
    <property type="term" value="F:ATP binding"/>
    <property type="evidence" value="ECO:0007669"/>
    <property type="project" value="UniProtKB-KW"/>
</dbReference>
<evidence type="ECO:0000256" key="2">
    <source>
        <dbReference type="ARBA" id="ARBA00022448"/>
    </source>
</evidence>
<dbReference type="InterPro" id="IPR027417">
    <property type="entry name" value="P-loop_NTPase"/>
</dbReference>
<keyword evidence="7" id="KW-1185">Reference proteome</keyword>
<dbReference type="RefSeq" id="WP_231819149.1">
    <property type="nucleotide sequence ID" value="NZ_CP082781.1"/>
</dbReference>
<dbReference type="EMBL" id="CP082781">
    <property type="protein sequence ID" value="UGS25233.1"/>
    <property type="molecule type" value="Genomic_DNA"/>
</dbReference>